<gene>
    <name evidence="2" type="ORF">GCM10010521_64360</name>
</gene>
<evidence type="ECO:0000313" key="2">
    <source>
        <dbReference type="EMBL" id="GAA2776763.1"/>
    </source>
</evidence>
<dbReference type="Proteomes" id="UP001500893">
    <property type="component" value="Unassembled WGS sequence"/>
</dbReference>
<proteinExistence type="predicted"/>
<comment type="caution">
    <text evidence="2">The sequence shown here is derived from an EMBL/GenBank/DDBJ whole genome shotgun (WGS) entry which is preliminary data.</text>
</comment>
<reference evidence="3" key="1">
    <citation type="journal article" date="2019" name="Int. J. Syst. Evol. Microbiol.">
        <title>The Global Catalogue of Microorganisms (GCM) 10K type strain sequencing project: providing services to taxonomists for standard genome sequencing and annotation.</title>
        <authorList>
            <consortium name="The Broad Institute Genomics Platform"/>
            <consortium name="The Broad Institute Genome Sequencing Center for Infectious Disease"/>
            <person name="Wu L."/>
            <person name="Ma J."/>
        </authorList>
    </citation>
    <scope>NUCLEOTIDE SEQUENCE [LARGE SCALE GENOMIC DNA]</scope>
    <source>
        <strain evidence="3">JCM 11574</strain>
    </source>
</reference>
<dbReference type="EMBL" id="BAAAVM010000126">
    <property type="protein sequence ID" value="GAA2776763.1"/>
    <property type="molecule type" value="Genomic_DNA"/>
</dbReference>
<organism evidence="2 3">
    <name type="scientific">Streptomyces rameus</name>
    <dbReference type="NCBI Taxonomy" id="68261"/>
    <lineage>
        <taxon>Bacteria</taxon>
        <taxon>Bacillati</taxon>
        <taxon>Actinomycetota</taxon>
        <taxon>Actinomycetes</taxon>
        <taxon>Kitasatosporales</taxon>
        <taxon>Streptomycetaceae</taxon>
        <taxon>Streptomyces</taxon>
    </lineage>
</organism>
<feature type="region of interest" description="Disordered" evidence="1">
    <location>
        <begin position="1"/>
        <end position="21"/>
    </location>
</feature>
<evidence type="ECO:0000256" key="1">
    <source>
        <dbReference type="SAM" id="MobiDB-lite"/>
    </source>
</evidence>
<sequence length="88" mass="9388">MEPEPSQGASRLPPPAPPKALRGLLGGACDGGAPGLVAVRDVGFATARHVRFVTVRRREPVSVRHRLPVTVRHRLPADPGRMLDICAP</sequence>
<keyword evidence="3" id="KW-1185">Reference proteome</keyword>
<accession>A0ABN3V393</accession>
<name>A0ABN3V393_9ACTN</name>
<evidence type="ECO:0000313" key="3">
    <source>
        <dbReference type="Proteomes" id="UP001500893"/>
    </source>
</evidence>
<protein>
    <submittedName>
        <fullName evidence="2">Uncharacterized protein</fullName>
    </submittedName>
</protein>